<dbReference type="InterPro" id="IPR053134">
    <property type="entry name" value="RNA-dir_DNA_polymerase"/>
</dbReference>
<evidence type="ECO:0000313" key="2">
    <source>
        <dbReference type="Proteomes" id="UP000217790"/>
    </source>
</evidence>
<organism evidence="1 2">
    <name type="scientific">Armillaria gallica</name>
    <name type="common">Bulbous honey fungus</name>
    <name type="synonym">Armillaria bulbosa</name>
    <dbReference type="NCBI Taxonomy" id="47427"/>
    <lineage>
        <taxon>Eukaryota</taxon>
        <taxon>Fungi</taxon>
        <taxon>Dikarya</taxon>
        <taxon>Basidiomycota</taxon>
        <taxon>Agaricomycotina</taxon>
        <taxon>Agaricomycetes</taxon>
        <taxon>Agaricomycetidae</taxon>
        <taxon>Agaricales</taxon>
        <taxon>Marasmiineae</taxon>
        <taxon>Physalacriaceae</taxon>
        <taxon>Armillaria</taxon>
    </lineage>
</organism>
<dbReference type="Proteomes" id="UP000217790">
    <property type="component" value="Unassembled WGS sequence"/>
</dbReference>
<dbReference type="OrthoDB" id="1741804at2759"/>
<dbReference type="SUPFAM" id="SSF56672">
    <property type="entry name" value="DNA/RNA polymerases"/>
    <property type="match status" value="1"/>
</dbReference>
<feature type="non-terminal residue" evidence="1">
    <location>
        <position position="97"/>
    </location>
</feature>
<dbReference type="Gene3D" id="3.10.10.10">
    <property type="entry name" value="HIV Type 1 Reverse Transcriptase, subunit A, domain 1"/>
    <property type="match status" value="1"/>
</dbReference>
<sequence length="97" mass="10890">MKACPKVFHKKVGNPPHRKWSLNIETADNPPVKICGHPHSPPEHEAICKFIDEGLEDGIIEPSDSSWSAPLILVPKKDGMLRVCVDFRALNRVTKRN</sequence>
<dbReference type="EMBL" id="KZ293665">
    <property type="protein sequence ID" value="PBK90358.1"/>
    <property type="molecule type" value="Genomic_DNA"/>
</dbReference>
<dbReference type="InterPro" id="IPR043502">
    <property type="entry name" value="DNA/RNA_pol_sf"/>
</dbReference>
<dbReference type="InParanoid" id="A0A2H3DHM3"/>
<dbReference type="STRING" id="47427.A0A2H3DHM3"/>
<gene>
    <name evidence="1" type="ORF">ARMGADRAFT_934034</name>
</gene>
<accession>A0A2H3DHM3</accession>
<dbReference type="PANTHER" id="PTHR24559">
    <property type="entry name" value="TRANSPOSON TY3-I GAG-POL POLYPROTEIN"/>
    <property type="match status" value="1"/>
</dbReference>
<evidence type="ECO:0000313" key="1">
    <source>
        <dbReference type="EMBL" id="PBK90358.1"/>
    </source>
</evidence>
<name>A0A2H3DHM3_ARMGA</name>
<proteinExistence type="predicted"/>
<keyword evidence="2" id="KW-1185">Reference proteome</keyword>
<protein>
    <submittedName>
        <fullName evidence="1">DNA/RNA polymerase</fullName>
    </submittedName>
</protein>
<dbReference type="AlphaFoldDB" id="A0A2H3DHM3"/>
<dbReference type="PANTHER" id="PTHR24559:SF444">
    <property type="entry name" value="REVERSE TRANSCRIPTASE DOMAIN-CONTAINING PROTEIN"/>
    <property type="match status" value="1"/>
</dbReference>
<reference evidence="2" key="1">
    <citation type="journal article" date="2017" name="Nat. Ecol. Evol.">
        <title>Genome expansion and lineage-specific genetic innovations in the forest pathogenic fungi Armillaria.</title>
        <authorList>
            <person name="Sipos G."/>
            <person name="Prasanna A.N."/>
            <person name="Walter M.C."/>
            <person name="O'Connor E."/>
            <person name="Balint B."/>
            <person name="Krizsan K."/>
            <person name="Kiss B."/>
            <person name="Hess J."/>
            <person name="Varga T."/>
            <person name="Slot J."/>
            <person name="Riley R."/>
            <person name="Boka B."/>
            <person name="Rigling D."/>
            <person name="Barry K."/>
            <person name="Lee J."/>
            <person name="Mihaltcheva S."/>
            <person name="LaButti K."/>
            <person name="Lipzen A."/>
            <person name="Waldron R."/>
            <person name="Moloney N.M."/>
            <person name="Sperisen C."/>
            <person name="Kredics L."/>
            <person name="Vagvoelgyi C."/>
            <person name="Patrignani A."/>
            <person name="Fitzpatrick D."/>
            <person name="Nagy I."/>
            <person name="Doyle S."/>
            <person name="Anderson J.B."/>
            <person name="Grigoriev I.V."/>
            <person name="Gueldener U."/>
            <person name="Muensterkoetter M."/>
            <person name="Nagy L.G."/>
        </authorList>
    </citation>
    <scope>NUCLEOTIDE SEQUENCE [LARGE SCALE GENOMIC DNA]</scope>
    <source>
        <strain evidence="2">Ar21-2</strain>
    </source>
</reference>